<organism evidence="1 2">
    <name type="scientific">Acetatifactor muris</name>
    <dbReference type="NCBI Taxonomy" id="879566"/>
    <lineage>
        <taxon>Bacteria</taxon>
        <taxon>Bacillati</taxon>
        <taxon>Bacillota</taxon>
        <taxon>Clostridia</taxon>
        <taxon>Lachnospirales</taxon>
        <taxon>Lachnospiraceae</taxon>
        <taxon>Acetatifactor</taxon>
    </lineage>
</organism>
<keyword evidence="2" id="KW-1185">Reference proteome</keyword>
<dbReference type="Proteomes" id="UP000236311">
    <property type="component" value="Unassembled WGS sequence"/>
</dbReference>
<accession>A0A2K4ZQB1</accession>
<dbReference type="AlphaFoldDB" id="A0A2K4ZQB1"/>
<evidence type="ECO:0000313" key="2">
    <source>
        <dbReference type="Proteomes" id="UP000236311"/>
    </source>
</evidence>
<protein>
    <submittedName>
        <fullName evidence="1">Uncharacterized protein</fullName>
    </submittedName>
</protein>
<reference evidence="1 2" key="1">
    <citation type="submission" date="2018-01" db="EMBL/GenBank/DDBJ databases">
        <authorList>
            <person name="Gaut B.S."/>
            <person name="Morton B.R."/>
            <person name="Clegg M.T."/>
            <person name="Duvall M.R."/>
        </authorList>
    </citation>
    <scope>NUCLEOTIDE SEQUENCE [LARGE SCALE GENOMIC DNA]</scope>
    <source>
        <strain evidence="1">GP69</strain>
    </source>
</reference>
<evidence type="ECO:0000313" key="1">
    <source>
        <dbReference type="EMBL" id="SOY32657.1"/>
    </source>
</evidence>
<dbReference type="OrthoDB" id="2062291at2"/>
<gene>
    <name evidence="1" type="ORF">AMURIS_05423</name>
</gene>
<proteinExistence type="predicted"/>
<name>A0A2K4ZQB1_9FIRM</name>
<dbReference type="RefSeq" id="WP_103242583.1">
    <property type="nucleotide sequence ID" value="NZ_JANJZD010000066.1"/>
</dbReference>
<sequence>MLKSNYRGTAIEINLPEECGHEGYSVECTYRYDVKKEKYLLSMWLKRKGICSKFKIEQQEVDTQYISSSRETITKDICMIVEYASMNGYFDRFIECFEYEQKCFEYGNDYYEKERLITYKNE</sequence>
<dbReference type="EMBL" id="OFSM01000061">
    <property type="protein sequence ID" value="SOY32657.1"/>
    <property type="molecule type" value="Genomic_DNA"/>
</dbReference>